<gene>
    <name evidence="1" type="primary">RvY_00130-1</name>
    <name evidence="1" type="synonym">RvY_00130.1</name>
    <name evidence="1" type="ORF">RvY_00130</name>
</gene>
<sequence>MFQIVARVNFNGLLTLPLIFALRLDIAFPNYFGFDSFNSLSNIGPALDSGLAYLQRKYPYINWTSTYLIARGDTCQDEKTEVSDLVAEWYYRRKQERANLRIIVTGGCLAVNDVNYLAANWNILMITSGGTPVFDSLELRVAASPRYPTLLTTSFYATNYAELYFELFRSFKWTTLYFITGFHHTKNF</sequence>
<organism evidence="1 2">
    <name type="scientific">Ramazzottius varieornatus</name>
    <name type="common">Water bear</name>
    <name type="synonym">Tardigrade</name>
    <dbReference type="NCBI Taxonomy" id="947166"/>
    <lineage>
        <taxon>Eukaryota</taxon>
        <taxon>Metazoa</taxon>
        <taxon>Ecdysozoa</taxon>
        <taxon>Tardigrada</taxon>
        <taxon>Eutardigrada</taxon>
        <taxon>Parachela</taxon>
        <taxon>Hypsibioidea</taxon>
        <taxon>Ramazzottiidae</taxon>
        <taxon>Ramazzottius</taxon>
    </lineage>
</organism>
<dbReference type="Proteomes" id="UP000186922">
    <property type="component" value="Unassembled WGS sequence"/>
</dbReference>
<dbReference type="SUPFAM" id="SSF53822">
    <property type="entry name" value="Periplasmic binding protein-like I"/>
    <property type="match status" value="1"/>
</dbReference>
<dbReference type="EMBL" id="BDGG01000001">
    <property type="protein sequence ID" value="GAU87249.1"/>
    <property type="molecule type" value="Genomic_DNA"/>
</dbReference>
<dbReference type="OrthoDB" id="10581858at2759"/>
<reference evidence="1 2" key="1">
    <citation type="journal article" date="2016" name="Nat. Commun.">
        <title>Extremotolerant tardigrade genome and improved radiotolerance of human cultured cells by tardigrade-unique protein.</title>
        <authorList>
            <person name="Hashimoto T."/>
            <person name="Horikawa D.D."/>
            <person name="Saito Y."/>
            <person name="Kuwahara H."/>
            <person name="Kozuka-Hata H."/>
            <person name="Shin-I T."/>
            <person name="Minakuchi Y."/>
            <person name="Ohishi K."/>
            <person name="Motoyama A."/>
            <person name="Aizu T."/>
            <person name="Enomoto A."/>
            <person name="Kondo K."/>
            <person name="Tanaka S."/>
            <person name="Hara Y."/>
            <person name="Koshikawa S."/>
            <person name="Sagara H."/>
            <person name="Miura T."/>
            <person name="Yokobori S."/>
            <person name="Miyagawa K."/>
            <person name="Suzuki Y."/>
            <person name="Kubo T."/>
            <person name="Oyama M."/>
            <person name="Kohara Y."/>
            <person name="Fujiyama A."/>
            <person name="Arakawa K."/>
            <person name="Katayama T."/>
            <person name="Toyoda A."/>
            <person name="Kunieda T."/>
        </authorList>
    </citation>
    <scope>NUCLEOTIDE SEQUENCE [LARGE SCALE GENOMIC DNA]</scope>
    <source>
        <strain evidence="1 2">YOKOZUNA-1</strain>
    </source>
</reference>
<dbReference type="InterPro" id="IPR028082">
    <property type="entry name" value="Peripla_BP_I"/>
</dbReference>
<evidence type="ECO:0000313" key="1">
    <source>
        <dbReference type="EMBL" id="GAU87249.1"/>
    </source>
</evidence>
<dbReference type="AlphaFoldDB" id="A0A1D1UBM3"/>
<name>A0A1D1UBM3_RAMVA</name>
<proteinExistence type="predicted"/>
<comment type="caution">
    <text evidence="1">The sequence shown here is derived from an EMBL/GenBank/DDBJ whole genome shotgun (WGS) entry which is preliminary data.</text>
</comment>
<evidence type="ECO:0008006" key="3">
    <source>
        <dbReference type="Google" id="ProtNLM"/>
    </source>
</evidence>
<protein>
    <recommendedName>
        <fullName evidence="3">Receptor ligand binding region domain-containing protein</fullName>
    </recommendedName>
</protein>
<dbReference type="Gene3D" id="3.40.50.2300">
    <property type="match status" value="1"/>
</dbReference>
<keyword evidence="2" id="KW-1185">Reference proteome</keyword>
<accession>A0A1D1UBM3</accession>
<evidence type="ECO:0000313" key="2">
    <source>
        <dbReference type="Proteomes" id="UP000186922"/>
    </source>
</evidence>